<dbReference type="InterPro" id="IPR032675">
    <property type="entry name" value="LRR_dom_sf"/>
</dbReference>
<dbReference type="InterPro" id="IPR001810">
    <property type="entry name" value="F-box_dom"/>
</dbReference>
<feature type="region of interest" description="Disordered" evidence="1">
    <location>
        <begin position="334"/>
        <end position="442"/>
    </location>
</feature>
<dbReference type="PANTHER" id="PTHR15739:SF5">
    <property type="entry name" value="LD23158P"/>
    <property type="match status" value="1"/>
</dbReference>
<feature type="domain" description="MBD" evidence="3">
    <location>
        <begin position="107"/>
        <end position="181"/>
    </location>
</feature>
<evidence type="ECO:0000259" key="2">
    <source>
        <dbReference type="PROSITE" id="PS50181"/>
    </source>
</evidence>
<dbReference type="Gene3D" id="3.30.890.10">
    <property type="entry name" value="Methyl-cpg-binding Protein 2, Chain A"/>
    <property type="match status" value="1"/>
</dbReference>
<dbReference type="InterPro" id="IPR036047">
    <property type="entry name" value="F-box-like_dom_sf"/>
</dbReference>
<feature type="region of interest" description="Disordered" evidence="1">
    <location>
        <begin position="613"/>
        <end position="633"/>
    </location>
</feature>
<name>A0A7R9KGL4_9ACAR</name>
<dbReference type="GO" id="GO:0003677">
    <property type="term" value="F:DNA binding"/>
    <property type="evidence" value="ECO:0007669"/>
    <property type="project" value="InterPro"/>
</dbReference>
<dbReference type="InterPro" id="IPR052283">
    <property type="entry name" value="GenomicStab_NeuMorph_Reg"/>
</dbReference>
<dbReference type="Proteomes" id="UP000759131">
    <property type="component" value="Unassembled WGS sequence"/>
</dbReference>
<dbReference type="PROSITE" id="PS50982">
    <property type="entry name" value="MBD"/>
    <property type="match status" value="1"/>
</dbReference>
<dbReference type="Pfam" id="PF01429">
    <property type="entry name" value="MBD"/>
    <property type="match status" value="1"/>
</dbReference>
<dbReference type="Gene3D" id="3.80.10.10">
    <property type="entry name" value="Ribonuclease Inhibitor"/>
    <property type="match status" value="1"/>
</dbReference>
<dbReference type="OrthoDB" id="61560at2759"/>
<dbReference type="SUPFAM" id="SSF52047">
    <property type="entry name" value="RNI-like"/>
    <property type="match status" value="1"/>
</dbReference>
<evidence type="ECO:0008006" key="6">
    <source>
        <dbReference type="Google" id="ProtNLM"/>
    </source>
</evidence>
<sequence>MKMSEEIELEVEEQVIEDDMIGCLIEEQFQEIAEEVMIDDEDVEEEVVLSAENGIDFEDEEIGEREEEENSENELLIDANAADGKVGENQVYQWSAFTGLRVKSFSADELSHFRRPFELGWRREVVLRGTVTSSGKKIGDVYYFSPDKKTKLRSYVEMGLFLKKASSGLAPENFTFARQPIYRPPQEIVRHAMQRGGGTHTLTASHIIDSAPFTPAPVVDEAALVSPSASRSARNSTASESEEQFSMSIAEGRAKRKRVAPTRFEDEDYSESPLKKKGQRGERPSIGSNGVPTANPVSSSKSSNSTQKPTIGPKPQLSLQEKRRQLQHQLLQQVHEQTMKKAALETANKAPEKPTVTPPNGENVETVEKSEKVEKPEIIAEKSEEKSPEINAKTNVEIPDSKPTEEKPEIAEKVDEKEPKVEEEKTTAEVVDNSASTTSGAPCSMHCPGRRGMLPNLMCSRCFCLYHLDCVPKGVFLEEPRVFVCPNCLKPEDTNRSNAKTNGFSSDNSESLLIPKTQLFVQNSAPNHIPIKSRSTFAPILPKPPNLQNQHIFQQTVKHKRQQFSASTPLAPFNKSAAMNVKLPIGTHLYRVATGPNGHSMIVKDKSIKPKVATAPAQRPNGNPKRAPQLSSLPHYKPAPIAPIGPMKHTPQELERQLRRFLEPAVKDRKKRGYRDWMNKRRSTVTSLVTPYACLNHVLSYLTVADLVRLRHVSRDWLHLSSQPFLWRCVRLKGIPVNDWLFLARNIVEVNASLELDFDAVKSGTDLCDFWRNFSTIVDYIKSVRTLRFGAIPTFVLEEVVNAAVTDNPYNSFAHLETLSVRHCFEEESEGKQCSLHFLSDFQTLKALKHLHVNSKNGFSGDADSVQLLSNVFAEMALQSLVMTSLKDFSSRDFVFLRSLNGIESLEIGSCQQWFHTDDDVTVEDNAQPEDGLKGAFLYLSELQTLRTLRLVDISIDDLSTSLPKTLELLSNLESLTIDNLRVEASGVQVLDRICAVIGALPLTWLSVSTGDAHSNRLCCEMLKKCDQKALRVEWKVEVLVEDSGECFVPFHRDDNADDADVEGEGEEARDVRYMDLTFLNELLQSELSHASIEIIPQ</sequence>
<evidence type="ECO:0000313" key="5">
    <source>
        <dbReference type="Proteomes" id="UP000759131"/>
    </source>
</evidence>
<dbReference type="SUPFAM" id="SSF54171">
    <property type="entry name" value="DNA-binding domain"/>
    <property type="match status" value="1"/>
</dbReference>
<dbReference type="EMBL" id="CAJPIZ010001259">
    <property type="protein sequence ID" value="CAG2103170.1"/>
    <property type="molecule type" value="Genomic_DNA"/>
</dbReference>
<feature type="compositionally biased region" description="Basic and acidic residues" evidence="1">
    <location>
        <begin position="366"/>
        <end position="388"/>
    </location>
</feature>
<dbReference type="SUPFAM" id="SSF81383">
    <property type="entry name" value="F-box domain"/>
    <property type="match status" value="1"/>
</dbReference>
<protein>
    <recommendedName>
        <fullName evidence="6">F-box domain-containing protein</fullName>
    </recommendedName>
</protein>
<evidence type="ECO:0000259" key="3">
    <source>
        <dbReference type="PROSITE" id="PS50982"/>
    </source>
</evidence>
<dbReference type="Gene3D" id="1.20.1280.50">
    <property type="match status" value="1"/>
</dbReference>
<dbReference type="InterPro" id="IPR016177">
    <property type="entry name" value="DNA-bd_dom_sf"/>
</dbReference>
<dbReference type="Pfam" id="PF12937">
    <property type="entry name" value="F-box-like"/>
    <property type="match status" value="1"/>
</dbReference>
<proteinExistence type="predicted"/>
<dbReference type="PROSITE" id="PS50181">
    <property type="entry name" value="FBOX"/>
    <property type="match status" value="1"/>
</dbReference>
<feature type="region of interest" description="Disordered" evidence="1">
    <location>
        <begin position="227"/>
        <end position="315"/>
    </location>
</feature>
<feature type="domain" description="F-box" evidence="2">
    <location>
        <begin position="684"/>
        <end position="730"/>
    </location>
</feature>
<accession>A0A7R9KGL4</accession>
<dbReference type="PANTHER" id="PTHR15739">
    <property type="entry name" value="ZINC FINGER PROTEIN"/>
    <property type="match status" value="1"/>
</dbReference>
<evidence type="ECO:0000313" key="4">
    <source>
        <dbReference type="EMBL" id="CAD7622740.1"/>
    </source>
</evidence>
<dbReference type="CDD" id="cd00122">
    <property type="entry name" value="MBD"/>
    <property type="match status" value="1"/>
</dbReference>
<reference evidence="4" key="1">
    <citation type="submission" date="2020-11" db="EMBL/GenBank/DDBJ databases">
        <authorList>
            <person name="Tran Van P."/>
        </authorList>
    </citation>
    <scope>NUCLEOTIDE SEQUENCE</scope>
</reference>
<gene>
    <name evidence="4" type="ORF">OSB1V03_LOCUS3203</name>
</gene>
<dbReference type="InterPro" id="IPR001739">
    <property type="entry name" value="Methyl_CpG_DNA-bd"/>
</dbReference>
<evidence type="ECO:0000256" key="1">
    <source>
        <dbReference type="SAM" id="MobiDB-lite"/>
    </source>
</evidence>
<dbReference type="SMART" id="SM00391">
    <property type="entry name" value="MBD"/>
    <property type="match status" value="1"/>
</dbReference>
<keyword evidence="5" id="KW-1185">Reference proteome</keyword>
<organism evidence="4">
    <name type="scientific">Medioppia subpectinata</name>
    <dbReference type="NCBI Taxonomy" id="1979941"/>
    <lineage>
        <taxon>Eukaryota</taxon>
        <taxon>Metazoa</taxon>
        <taxon>Ecdysozoa</taxon>
        <taxon>Arthropoda</taxon>
        <taxon>Chelicerata</taxon>
        <taxon>Arachnida</taxon>
        <taxon>Acari</taxon>
        <taxon>Acariformes</taxon>
        <taxon>Sarcoptiformes</taxon>
        <taxon>Oribatida</taxon>
        <taxon>Brachypylina</taxon>
        <taxon>Oppioidea</taxon>
        <taxon>Oppiidae</taxon>
        <taxon>Medioppia</taxon>
    </lineage>
</organism>
<feature type="compositionally biased region" description="Low complexity" evidence="1">
    <location>
        <begin position="227"/>
        <end position="239"/>
    </location>
</feature>
<dbReference type="EMBL" id="OC855834">
    <property type="protein sequence ID" value="CAD7622740.1"/>
    <property type="molecule type" value="Genomic_DNA"/>
</dbReference>
<dbReference type="AlphaFoldDB" id="A0A7R9KGL4"/>
<feature type="compositionally biased region" description="Basic and acidic residues" evidence="1">
    <location>
        <begin position="399"/>
        <end position="427"/>
    </location>
</feature>
<feature type="compositionally biased region" description="Polar residues" evidence="1">
    <location>
        <begin position="286"/>
        <end position="297"/>
    </location>
</feature>